<dbReference type="AlphaFoldDB" id="A0A4U2EMM1"/>
<dbReference type="Proteomes" id="UP000305840">
    <property type="component" value="Unassembled WGS sequence"/>
</dbReference>
<evidence type="ECO:0000313" key="2">
    <source>
        <dbReference type="Proteomes" id="UP000305840"/>
    </source>
</evidence>
<name>A0A4U2EMM1_9VIBR</name>
<reference evidence="1 2" key="1">
    <citation type="submission" date="2019-04" db="EMBL/GenBank/DDBJ databases">
        <title>A reverse ecology approach based on a biological definition of microbial populations.</title>
        <authorList>
            <person name="Arevalo P."/>
            <person name="Vaninsberghe D."/>
            <person name="Elsherbini J."/>
            <person name="Gore J."/>
            <person name="Polz M."/>
        </authorList>
    </citation>
    <scope>NUCLEOTIDE SEQUENCE [LARGE SCALE GENOMIC DNA]</scope>
    <source>
        <strain evidence="1 2">10N.222.48.A1</strain>
    </source>
</reference>
<evidence type="ECO:0000313" key="1">
    <source>
        <dbReference type="EMBL" id="TKG01818.1"/>
    </source>
</evidence>
<dbReference type="EMBL" id="SYVO01000113">
    <property type="protein sequence ID" value="TKG01818.1"/>
    <property type="molecule type" value="Genomic_DNA"/>
</dbReference>
<organism evidence="1 2">
    <name type="scientific">Vibrio lentus</name>
    <dbReference type="NCBI Taxonomy" id="136468"/>
    <lineage>
        <taxon>Bacteria</taxon>
        <taxon>Pseudomonadati</taxon>
        <taxon>Pseudomonadota</taxon>
        <taxon>Gammaproteobacteria</taxon>
        <taxon>Vibrionales</taxon>
        <taxon>Vibrionaceae</taxon>
        <taxon>Vibrio</taxon>
    </lineage>
</organism>
<proteinExistence type="predicted"/>
<dbReference type="RefSeq" id="WP_136994789.1">
    <property type="nucleotide sequence ID" value="NZ_SYVO01000113.1"/>
</dbReference>
<comment type="caution">
    <text evidence="1">The sequence shown here is derived from an EMBL/GenBank/DDBJ whole genome shotgun (WGS) entry which is preliminary data.</text>
</comment>
<accession>A0A4U2EMM1</accession>
<protein>
    <submittedName>
        <fullName evidence="1">Uncharacterized protein</fullName>
    </submittedName>
</protein>
<sequence>MYFYNTDRTIRTKYPLERAYADIFGNYLSFILSVEYLQSNGSWNEAGLRWVINCQSKEYVMENGFKEFPHRVS</sequence>
<gene>
    <name evidence="1" type="ORF">FCV91_23230</name>
</gene>